<feature type="transmembrane region" description="Helical" evidence="1">
    <location>
        <begin position="20"/>
        <end position="40"/>
    </location>
</feature>
<keyword evidence="1" id="KW-0472">Membrane</keyword>
<keyword evidence="1" id="KW-0812">Transmembrane</keyword>
<keyword evidence="1" id="KW-1133">Transmembrane helix</keyword>
<proteinExistence type="predicted"/>
<dbReference type="EMBL" id="BK014822">
    <property type="protein sequence ID" value="DAD77287.1"/>
    <property type="molecule type" value="Genomic_DNA"/>
</dbReference>
<evidence type="ECO:0000313" key="2">
    <source>
        <dbReference type="EMBL" id="DAD77287.1"/>
    </source>
</evidence>
<sequence>MSWWGCILPKYKGEREMDATTIIVAILGSSALTTVVQAIVSAIQKKKGKGDAQSAHLKAIDEKIDKITRLQDEQYLSILRLTIMSDEMPMSERLIAGKKYVNRGGNGDVKKALHKLEEQCEAGRHES</sequence>
<reference evidence="2" key="1">
    <citation type="journal article" date="2021" name="Proc. Natl. Acad. Sci. U.S.A.">
        <title>A Catalog of Tens of Thousands of Viruses from Human Metagenomes Reveals Hidden Associations with Chronic Diseases.</title>
        <authorList>
            <person name="Tisza M.J."/>
            <person name="Buck C.B."/>
        </authorList>
    </citation>
    <scope>NUCLEOTIDE SEQUENCE</scope>
    <source>
        <strain evidence="2">CtEQg15</strain>
    </source>
</reference>
<accession>A0A8S5M5A7</accession>
<protein>
    <submittedName>
        <fullName evidence="2">Uncharacterized protein</fullName>
    </submittedName>
</protein>
<organism evidence="2">
    <name type="scientific">Siphoviridae sp. ctEQg15</name>
    <dbReference type="NCBI Taxonomy" id="2826205"/>
    <lineage>
        <taxon>Viruses</taxon>
        <taxon>Duplodnaviria</taxon>
        <taxon>Heunggongvirae</taxon>
        <taxon>Uroviricota</taxon>
        <taxon>Caudoviricetes</taxon>
    </lineage>
</organism>
<evidence type="ECO:0000256" key="1">
    <source>
        <dbReference type="SAM" id="Phobius"/>
    </source>
</evidence>
<name>A0A8S5M5A7_9CAUD</name>